<evidence type="ECO:0000256" key="1">
    <source>
        <dbReference type="SAM" id="Phobius"/>
    </source>
</evidence>
<accession>A0A0M3HIM5</accession>
<dbReference type="InterPro" id="IPR045211">
    <property type="entry name" value="TFP11/STIP/Ntr1"/>
</dbReference>
<protein>
    <submittedName>
        <fullName evidence="3">DUF3452 domain-containing protein</fullName>
    </submittedName>
</protein>
<keyword evidence="1" id="KW-1133">Transmembrane helix</keyword>
<dbReference type="AlphaFoldDB" id="A0A0M3HIM5"/>
<feature type="transmembrane region" description="Helical" evidence="1">
    <location>
        <begin position="157"/>
        <end position="182"/>
    </location>
</feature>
<proteinExistence type="predicted"/>
<sequence>MLECRGSHSDISRTLGATSFSYFEHQLPFMGILCRNVCVLQWYETLCVWLEAPGVVMEEVAMWYNEWKGRFPIEISSLHVVREQLMRALLAMNEAQQGMRVNRQPAPPPPPVPPMPLIPGAPLPPRPPPPSLSHLSFKVSFSSLSEYFNFQHILHDFILVFFCKCVLAECICLMYLSVWLFFNFNSKIIRSRVISFDDSSAPRRLTSMKIFVLAL</sequence>
<dbReference type="WBParaSite" id="ALUE_0000137001-mRNA-1">
    <property type="protein sequence ID" value="ALUE_0000137001-mRNA-1"/>
    <property type="gene ID" value="ALUE_0000137001"/>
</dbReference>
<name>A0A0M3HIM5_ASCLU</name>
<keyword evidence="2" id="KW-1185">Reference proteome</keyword>
<keyword evidence="1" id="KW-0812">Transmembrane</keyword>
<dbReference type="Proteomes" id="UP000036681">
    <property type="component" value="Unplaced"/>
</dbReference>
<keyword evidence="1" id="KW-0472">Membrane</keyword>
<reference evidence="3" key="1">
    <citation type="submission" date="2017-02" db="UniProtKB">
        <authorList>
            <consortium name="WormBaseParasite"/>
        </authorList>
    </citation>
    <scope>IDENTIFICATION</scope>
</reference>
<evidence type="ECO:0000313" key="3">
    <source>
        <dbReference type="WBParaSite" id="ALUE_0000137001-mRNA-1"/>
    </source>
</evidence>
<organism evidence="2 3">
    <name type="scientific">Ascaris lumbricoides</name>
    <name type="common">Giant roundworm</name>
    <dbReference type="NCBI Taxonomy" id="6252"/>
    <lineage>
        <taxon>Eukaryota</taxon>
        <taxon>Metazoa</taxon>
        <taxon>Ecdysozoa</taxon>
        <taxon>Nematoda</taxon>
        <taxon>Chromadorea</taxon>
        <taxon>Rhabditida</taxon>
        <taxon>Spirurina</taxon>
        <taxon>Ascaridomorpha</taxon>
        <taxon>Ascaridoidea</taxon>
        <taxon>Ascarididae</taxon>
        <taxon>Ascaris</taxon>
    </lineage>
</organism>
<evidence type="ECO:0000313" key="2">
    <source>
        <dbReference type="Proteomes" id="UP000036681"/>
    </source>
</evidence>
<dbReference type="PANTHER" id="PTHR23329:SF1">
    <property type="entry name" value="TUFTELIN-INTERACTING PROTEIN 11"/>
    <property type="match status" value="1"/>
</dbReference>
<dbReference type="GO" id="GO:0071008">
    <property type="term" value="C:U2-type post-mRNA release spliceosomal complex"/>
    <property type="evidence" value="ECO:0007669"/>
    <property type="project" value="TreeGrafter"/>
</dbReference>
<dbReference type="GO" id="GO:0000390">
    <property type="term" value="P:spliceosomal complex disassembly"/>
    <property type="evidence" value="ECO:0007669"/>
    <property type="project" value="InterPro"/>
</dbReference>
<dbReference type="PANTHER" id="PTHR23329">
    <property type="entry name" value="TUFTELIN-INTERACTING PROTEIN 11-RELATED"/>
    <property type="match status" value="1"/>
</dbReference>